<feature type="binding site" evidence="8">
    <location>
        <position position="153"/>
    </location>
    <ligand>
        <name>(R)-pantoate</name>
        <dbReference type="ChEBI" id="CHEBI:15980"/>
    </ligand>
</feature>
<gene>
    <name evidence="8" type="primary">panC</name>
    <name evidence="9" type="ORF">SAMN06265218_10144</name>
</gene>
<name>A0A521ACB0_9BACT</name>
<feature type="binding site" evidence="8">
    <location>
        <begin position="147"/>
        <end position="150"/>
    </location>
    <ligand>
        <name>ATP</name>
        <dbReference type="ChEBI" id="CHEBI:30616"/>
    </ligand>
</feature>
<feature type="active site" description="Proton donor" evidence="8">
    <location>
        <position position="37"/>
    </location>
</feature>
<proteinExistence type="inferred from homology"/>
<dbReference type="InterPro" id="IPR003721">
    <property type="entry name" value="Pantoate_ligase"/>
</dbReference>
<dbReference type="Pfam" id="PF02569">
    <property type="entry name" value="Pantoate_ligase"/>
    <property type="match status" value="1"/>
</dbReference>
<evidence type="ECO:0000256" key="4">
    <source>
        <dbReference type="ARBA" id="ARBA00022655"/>
    </source>
</evidence>
<dbReference type="InterPro" id="IPR042176">
    <property type="entry name" value="Pantoate_ligase_C"/>
</dbReference>
<dbReference type="CDD" id="cd00560">
    <property type="entry name" value="PanC"/>
    <property type="match status" value="1"/>
</dbReference>
<dbReference type="UniPathway" id="UPA00028">
    <property type="reaction ID" value="UER00005"/>
</dbReference>
<dbReference type="GO" id="GO:0015940">
    <property type="term" value="P:pantothenate biosynthetic process"/>
    <property type="evidence" value="ECO:0007669"/>
    <property type="project" value="UniProtKB-UniRule"/>
</dbReference>
<protein>
    <recommendedName>
        <fullName evidence="8">Pantothenate synthetase</fullName>
        <shortName evidence="8">PS</shortName>
        <ecNumber evidence="8">6.3.2.1</ecNumber>
    </recommendedName>
    <alternativeName>
        <fullName evidence="8">Pantoate--beta-alanine ligase</fullName>
    </alternativeName>
    <alternativeName>
        <fullName evidence="8">Pantoate-activating enzyme</fullName>
    </alternativeName>
</protein>
<evidence type="ECO:0000256" key="5">
    <source>
        <dbReference type="ARBA" id="ARBA00022741"/>
    </source>
</evidence>
<comment type="subunit">
    <text evidence="8">Homodimer.</text>
</comment>
<dbReference type="NCBIfam" id="TIGR00018">
    <property type="entry name" value="panC"/>
    <property type="match status" value="1"/>
</dbReference>
<dbReference type="Proteomes" id="UP000317593">
    <property type="component" value="Unassembled WGS sequence"/>
</dbReference>
<dbReference type="SUPFAM" id="SSF52374">
    <property type="entry name" value="Nucleotidylyl transferase"/>
    <property type="match status" value="1"/>
</dbReference>
<dbReference type="NCBIfam" id="TIGR00125">
    <property type="entry name" value="cyt_tran_rel"/>
    <property type="match status" value="1"/>
</dbReference>
<feature type="binding site" evidence="8">
    <location>
        <position position="61"/>
    </location>
    <ligand>
        <name>(R)-pantoate</name>
        <dbReference type="ChEBI" id="CHEBI:15980"/>
    </ligand>
</feature>
<comment type="catalytic activity">
    <reaction evidence="7 8">
        <text>(R)-pantoate + beta-alanine + ATP = (R)-pantothenate + AMP + diphosphate + H(+)</text>
        <dbReference type="Rhea" id="RHEA:10912"/>
        <dbReference type="ChEBI" id="CHEBI:15378"/>
        <dbReference type="ChEBI" id="CHEBI:15980"/>
        <dbReference type="ChEBI" id="CHEBI:29032"/>
        <dbReference type="ChEBI" id="CHEBI:30616"/>
        <dbReference type="ChEBI" id="CHEBI:33019"/>
        <dbReference type="ChEBI" id="CHEBI:57966"/>
        <dbReference type="ChEBI" id="CHEBI:456215"/>
        <dbReference type="EC" id="6.3.2.1"/>
    </reaction>
</comment>
<dbReference type="Gene3D" id="3.40.50.620">
    <property type="entry name" value="HUPs"/>
    <property type="match status" value="1"/>
</dbReference>
<comment type="function">
    <text evidence="8">Catalyzes the condensation of pantoate with beta-alanine in an ATP-dependent reaction via a pantoyl-adenylate intermediate.</text>
</comment>
<dbReference type="EC" id="6.3.2.1" evidence="8"/>
<dbReference type="AlphaFoldDB" id="A0A521ACB0"/>
<dbReference type="GO" id="GO:0005524">
    <property type="term" value="F:ATP binding"/>
    <property type="evidence" value="ECO:0007669"/>
    <property type="project" value="UniProtKB-KW"/>
</dbReference>
<keyword evidence="10" id="KW-1185">Reference proteome</keyword>
<comment type="caution">
    <text evidence="8">Lacks conserved residue(s) required for the propagation of feature annotation.</text>
</comment>
<evidence type="ECO:0000256" key="2">
    <source>
        <dbReference type="ARBA" id="ARBA00009256"/>
    </source>
</evidence>
<comment type="pathway">
    <text evidence="1 8">Cofactor biosynthesis; (R)-pantothenate biosynthesis; (R)-pantothenate from (R)-pantoate and beta-alanine: step 1/1.</text>
</comment>
<accession>A0A521ACB0</accession>
<reference evidence="9 10" key="1">
    <citation type="submission" date="2017-05" db="EMBL/GenBank/DDBJ databases">
        <authorList>
            <person name="Varghese N."/>
            <person name="Submissions S."/>
        </authorList>
    </citation>
    <scope>NUCLEOTIDE SEQUENCE [LARGE SCALE GENOMIC DNA]</scope>
    <source>
        <strain evidence="9 10">DSM 21194</strain>
    </source>
</reference>
<dbReference type="InterPro" id="IPR014729">
    <property type="entry name" value="Rossmann-like_a/b/a_fold"/>
</dbReference>
<evidence type="ECO:0000256" key="1">
    <source>
        <dbReference type="ARBA" id="ARBA00004990"/>
    </source>
</evidence>
<feature type="binding site" evidence="8">
    <location>
        <begin position="184"/>
        <end position="187"/>
    </location>
    <ligand>
        <name>ATP</name>
        <dbReference type="ChEBI" id="CHEBI:30616"/>
    </ligand>
</feature>
<evidence type="ECO:0000256" key="8">
    <source>
        <dbReference type="HAMAP-Rule" id="MF_00158"/>
    </source>
</evidence>
<dbReference type="Gene3D" id="3.30.1300.10">
    <property type="entry name" value="Pantoate-beta-alanine ligase, C-terminal domain"/>
    <property type="match status" value="1"/>
</dbReference>
<keyword evidence="6 8" id="KW-0067">ATP-binding</keyword>
<comment type="miscellaneous">
    <text evidence="8">The reaction proceeds by a bi uni uni bi ping pong mechanism.</text>
</comment>
<feature type="binding site" evidence="8">
    <location>
        <position position="61"/>
    </location>
    <ligand>
        <name>beta-alanine</name>
        <dbReference type="ChEBI" id="CHEBI:57966"/>
    </ligand>
</feature>
<sequence>MEAIRNIGDIRRTVTRLKKQGRTVGFVPTMGALHEGHLSLFRLAREQADEVVVSIYVNPRQFGPDEDFEDYPRQLEEDLALCEQEGITAVFAPTDEIMYPDRQFLRIEVDELNEHMDGGSRPGFFEGILLVVNKLFNIVRPDLAVFGQKDIQQFRILQQMVKEFNHEVELVMGPIKRANDGLALSSRNAYLSRDERKTAPGLYRALQYVRQQILGGVRKTSLLLDHQKTELEAKGFEIDYLQVFSFEEIAPVKEIKPASKYILAGAVYLGETRLIDNIIVET</sequence>
<organism evidence="9 10">
    <name type="scientific">Fodinibius sediminis</name>
    <dbReference type="NCBI Taxonomy" id="1214077"/>
    <lineage>
        <taxon>Bacteria</taxon>
        <taxon>Pseudomonadati</taxon>
        <taxon>Balneolota</taxon>
        <taxon>Balneolia</taxon>
        <taxon>Balneolales</taxon>
        <taxon>Balneolaceae</taxon>
        <taxon>Fodinibius</taxon>
    </lineage>
</organism>
<dbReference type="FunFam" id="3.40.50.620:FF:000013">
    <property type="entry name" value="Pantothenate synthetase"/>
    <property type="match status" value="1"/>
</dbReference>
<keyword evidence="4 8" id="KW-0566">Pantothenate biosynthesis</keyword>
<dbReference type="PANTHER" id="PTHR21299">
    <property type="entry name" value="CYTIDYLATE KINASE/PANTOATE-BETA-ALANINE LIGASE"/>
    <property type="match status" value="1"/>
</dbReference>
<dbReference type="HAMAP" id="MF_00158">
    <property type="entry name" value="PanC"/>
    <property type="match status" value="1"/>
</dbReference>
<dbReference type="OrthoDB" id="9773087at2"/>
<dbReference type="EMBL" id="FXTH01000001">
    <property type="protein sequence ID" value="SMO32422.1"/>
    <property type="molecule type" value="Genomic_DNA"/>
</dbReference>
<evidence type="ECO:0000256" key="6">
    <source>
        <dbReference type="ARBA" id="ARBA00022840"/>
    </source>
</evidence>
<keyword evidence="8" id="KW-0963">Cytoplasm</keyword>
<keyword evidence="5 8" id="KW-0547">Nucleotide-binding</keyword>
<dbReference type="PANTHER" id="PTHR21299:SF1">
    <property type="entry name" value="PANTOATE--BETA-ALANINE LIGASE"/>
    <property type="match status" value="1"/>
</dbReference>
<dbReference type="RefSeq" id="WP_142712535.1">
    <property type="nucleotide sequence ID" value="NZ_FXTH01000001.1"/>
</dbReference>
<keyword evidence="3 8" id="KW-0436">Ligase</keyword>
<evidence type="ECO:0000313" key="9">
    <source>
        <dbReference type="EMBL" id="SMO32422.1"/>
    </source>
</evidence>
<feature type="binding site" evidence="8">
    <location>
        <begin position="30"/>
        <end position="37"/>
    </location>
    <ligand>
        <name>ATP</name>
        <dbReference type="ChEBI" id="CHEBI:30616"/>
    </ligand>
</feature>
<evidence type="ECO:0000256" key="3">
    <source>
        <dbReference type="ARBA" id="ARBA00022598"/>
    </source>
</evidence>
<dbReference type="GO" id="GO:0004592">
    <property type="term" value="F:pantoate-beta-alanine ligase activity"/>
    <property type="evidence" value="ECO:0007669"/>
    <property type="project" value="UniProtKB-UniRule"/>
</dbReference>
<evidence type="ECO:0000256" key="7">
    <source>
        <dbReference type="ARBA" id="ARBA00048258"/>
    </source>
</evidence>
<dbReference type="InterPro" id="IPR004821">
    <property type="entry name" value="Cyt_trans-like"/>
</dbReference>
<comment type="similarity">
    <text evidence="2 8">Belongs to the pantothenate synthetase family.</text>
</comment>
<comment type="subcellular location">
    <subcellularLocation>
        <location evidence="8">Cytoplasm</location>
    </subcellularLocation>
</comment>
<evidence type="ECO:0000313" key="10">
    <source>
        <dbReference type="Proteomes" id="UP000317593"/>
    </source>
</evidence>
<dbReference type="GO" id="GO:0005829">
    <property type="term" value="C:cytosol"/>
    <property type="evidence" value="ECO:0007669"/>
    <property type="project" value="TreeGrafter"/>
</dbReference>